<dbReference type="Proteomes" id="UP000623842">
    <property type="component" value="Unassembled WGS sequence"/>
</dbReference>
<feature type="transmembrane region" description="Helical" evidence="1">
    <location>
        <begin position="36"/>
        <end position="52"/>
    </location>
</feature>
<dbReference type="RefSeq" id="WP_189774390.1">
    <property type="nucleotide sequence ID" value="NZ_BNCK01000013.1"/>
</dbReference>
<reference evidence="2" key="2">
    <citation type="submission" date="2020-09" db="EMBL/GenBank/DDBJ databases">
        <authorList>
            <person name="Sun Q."/>
            <person name="Kim S."/>
        </authorList>
    </citation>
    <scope>NUCLEOTIDE SEQUENCE</scope>
    <source>
        <strain evidence="2">KCTC 42731</strain>
    </source>
</reference>
<keyword evidence="1" id="KW-0472">Membrane</keyword>
<evidence type="ECO:0000313" key="3">
    <source>
        <dbReference type="Proteomes" id="UP000623842"/>
    </source>
</evidence>
<comment type="caution">
    <text evidence="2">The sequence shown here is derived from an EMBL/GenBank/DDBJ whole genome shotgun (WGS) entry which is preliminary data.</text>
</comment>
<dbReference type="AlphaFoldDB" id="A0A919BQS4"/>
<keyword evidence="3" id="KW-1185">Reference proteome</keyword>
<proteinExistence type="predicted"/>
<evidence type="ECO:0000313" key="2">
    <source>
        <dbReference type="EMBL" id="GHG06357.1"/>
    </source>
</evidence>
<sequence>MLNKFTISEKSIFLLWLLSICSYLLFVFITDSKLEMVWLLAISNIAIFPSLFKRSKLPENRVVEPKNHVRFIKGDMYIGDAKVRVSEVRKVALETVEQDAYFSLPYNHVKLGEIPNMVFSADKAQEFKAYLKTHLSNDVVFIK</sequence>
<evidence type="ECO:0000256" key="1">
    <source>
        <dbReference type="SAM" id="Phobius"/>
    </source>
</evidence>
<reference evidence="2" key="1">
    <citation type="journal article" date="2014" name="Int. J. Syst. Evol. Microbiol.">
        <title>Complete genome sequence of Corynebacterium casei LMG S-19264T (=DSM 44701T), isolated from a smear-ripened cheese.</title>
        <authorList>
            <consortium name="US DOE Joint Genome Institute (JGI-PGF)"/>
            <person name="Walter F."/>
            <person name="Albersmeier A."/>
            <person name="Kalinowski J."/>
            <person name="Ruckert C."/>
        </authorList>
    </citation>
    <scope>NUCLEOTIDE SEQUENCE</scope>
    <source>
        <strain evidence="2">KCTC 42731</strain>
    </source>
</reference>
<accession>A0A919BQS4</accession>
<feature type="transmembrane region" description="Helical" evidence="1">
    <location>
        <begin position="12"/>
        <end position="30"/>
    </location>
</feature>
<keyword evidence="1" id="KW-1133">Transmembrane helix</keyword>
<organism evidence="2 3">
    <name type="scientific">Thalassotalea marina</name>
    <dbReference type="NCBI Taxonomy" id="1673741"/>
    <lineage>
        <taxon>Bacteria</taxon>
        <taxon>Pseudomonadati</taxon>
        <taxon>Pseudomonadota</taxon>
        <taxon>Gammaproteobacteria</taxon>
        <taxon>Alteromonadales</taxon>
        <taxon>Colwelliaceae</taxon>
        <taxon>Thalassotalea</taxon>
    </lineage>
</organism>
<protein>
    <submittedName>
        <fullName evidence="2">Uncharacterized protein</fullName>
    </submittedName>
</protein>
<name>A0A919BQS4_9GAMM</name>
<keyword evidence="1" id="KW-0812">Transmembrane</keyword>
<dbReference type="EMBL" id="BNCK01000013">
    <property type="protein sequence ID" value="GHG06357.1"/>
    <property type="molecule type" value="Genomic_DNA"/>
</dbReference>
<gene>
    <name evidence="2" type="ORF">GCM10017161_39970</name>
</gene>